<dbReference type="InterPro" id="IPR038717">
    <property type="entry name" value="Tc1-like_DDE_dom"/>
</dbReference>
<dbReference type="AlphaFoldDB" id="A0AAU8JCC7"/>
<dbReference type="PANTHER" id="PTHR46564">
    <property type="entry name" value="TRANSPOSASE"/>
    <property type="match status" value="1"/>
</dbReference>
<evidence type="ECO:0000313" key="2">
    <source>
        <dbReference type="EMBL" id="XCM36415.1"/>
    </source>
</evidence>
<sequence>MKGKDFREFVESELIPKLKLKDVTIVDNLNIHKMEGIEEPFAERCGCNIASAGARVESLPPYSPDFNKIEMLWSTIKSMVRLLPTQAIEATVGSTCFEAGRTNFKNWFTKCSYCTS</sequence>
<organism evidence="2">
    <name type="scientific">Planktothricoides raciborskii GIHE-MW2</name>
    <dbReference type="NCBI Taxonomy" id="2792601"/>
    <lineage>
        <taxon>Bacteria</taxon>
        <taxon>Bacillati</taxon>
        <taxon>Cyanobacteriota</taxon>
        <taxon>Cyanophyceae</taxon>
        <taxon>Oscillatoriophycideae</taxon>
        <taxon>Oscillatoriales</taxon>
        <taxon>Oscillatoriaceae</taxon>
        <taxon>Planktothricoides</taxon>
    </lineage>
</organism>
<name>A0AAU8JCC7_9CYAN</name>
<dbReference type="EMBL" id="CP159837">
    <property type="protein sequence ID" value="XCM36415.1"/>
    <property type="molecule type" value="Genomic_DNA"/>
</dbReference>
<dbReference type="RefSeq" id="WP_054470043.1">
    <property type="nucleotide sequence ID" value="NZ_CP159837.1"/>
</dbReference>
<evidence type="ECO:0000259" key="1">
    <source>
        <dbReference type="Pfam" id="PF13358"/>
    </source>
</evidence>
<feature type="domain" description="Tc1-like transposase DDE" evidence="1">
    <location>
        <begin position="2"/>
        <end position="81"/>
    </location>
</feature>
<protein>
    <submittedName>
        <fullName evidence="2">Transposase</fullName>
    </submittedName>
</protein>
<dbReference type="GO" id="GO:0003676">
    <property type="term" value="F:nucleic acid binding"/>
    <property type="evidence" value="ECO:0007669"/>
    <property type="project" value="InterPro"/>
</dbReference>
<gene>
    <name evidence="2" type="ORF">ABWT76_005174</name>
</gene>
<proteinExistence type="predicted"/>
<accession>A0AAU8JCC7</accession>
<dbReference type="Gene3D" id="3.30.420.10">
    <property type="entry name" value="Ribonuclease H-like superfamily/Ribonuclease H"/>
    <property type="match status" value="1"/>
</dbReference>
<reference evidence="2" key="1">
    <citation type="submission" date="2024-07" db="EMBL/GenBank/DDBJ databases">
        <authorList>
            <person name="Kim Y.J."/>
            <person name="Jeong J.Y."/>
        </authorList>
    </citation>
    <scope>NUCLEOTIDE SEQUENCE</scope>
    <source>
        <strain evidence="2">GIHE-MW2</strain>
    </source>
</reference>
<dbReference type="PANTHER" id="PTHR46564:SF1">
    <property type="entry name" value="TRANSPOSASE"/>
    <property type="match status" value="1"/>
</dbReference>
<dbReference type="Pfam" id="PF13358">
    <property type="entry name" value="DDE_3"/>
    <property type="match status" value="1"/>
</dbReference>
<dbReference type="InterPro" id="IPR036397">
    <property type="entry name" value="RNaseH_sf"/>
</dbReference>